<dbReference type="EMBL" id="LNIX01000006">
    <property type="protein sequence ID" value="OXA53301.1"/>
    <property type="molecule type" value="Genomic_DNA"/>
</dbReference>
<sequence length="101" mass="11550">MACMYLNDQLRRDQQFVVDIREDMTPIASDVMMFEKLYPQRVACQFECIFDAESNAVNGFDLRGPRDLAVTVVSKSGLFVMSHINSNVFLTLNPNPSIAWR</sequence>
<organism evidence="1 2">
    <name type="scientific">Folsomia candida</name>
    <name type="common">Springtail</name>
    <dbReference type="NCBI Taxonomy" id="158441"/>
    <lineage>
        <taxon>Eukaryota</taxon>
        <taxon>Metazoa</taxon>
        <taxon>Ecdysozoa</taxon>
        <taxon>Arthropoda</taxon>
        <taxon>Hexapoda</taxon>
        <taxon>Collembola</taxon>
        <taxon>Entomobryomorpha</taxon>
        <taxon>Isotomoidea</taxon>
        <taxon>Isotomidae</taxon>
        <taxon>Proisotominae</taxon>
        <taxon>Folsomia</taxon>
    </lineage>
</organism>
<evidence type="ECO:0000313" key="2">
    <source>
        <dbReference type="Proteomes" id="UP000198287"/>
    </source>
</evidence>
<dbReference type="AlphaFoldDB" id="A0A226E8W4"/>
<proteinExistence type="predicted"/>
<keyword evidence="2" id="KW-1185">Reference proteome</keyword>
<accession>A0A226E8W4</accession>
<gene>
    <name evidence="1" type="ORF">Fcan01_12305</name>
</gene>
<dbReference type="Proteomes" id="UP000198287">
    <property type="component" value="Unassembled WGS sequence"/>
</dbReference>
<reference evidence="1 2" key="1">
    <citation type="submission" date="2015-12" db="EMBL/GenBank/DDBJ databases">
        <title>The genome of Folsomia candida.</title>
        <authorList>
            <person name="Faddeeva A."/>
            <person name="Derks M.F."/>
            <person name="Anvar Y."/>
            <person name="Smit S."/>
            <person name="Van Straalen N."/>
            <person name="Roelofs D."/>
        </authorList>
    </citation>
    <scope>NUCLEOTIDE SEQUENCE [LARGE SCALE GENOMIC DNA]</scope>
    <source>
        <strain evidence="1 2">VU population</strain>
        <tissue evidence="1">Whole body</tissue>
    </source>
</reference>
<comment type="caution">
    <text evidence="1">The sequence shown here is derived from an EMBL/GenBank/DDBJ whole genome shotgun (WGS) entry which is preliminary data.</text>
</comment>
<evidence type="ECO:0000313" key="1">
    <source>
        <dbReference type="EMBL" id="OXA53301.1"/>
    </source>
</evidence>
<name>A0A226E8W4_FOLCA</name>
<protein>
    <submittedName>
        <fullName evidence="1">Uncharacterized protein</fullName>
    </submittedName>
</protein>